<organism evidence="1 2">
    <name type="scientific">Caerostris extrusa</name>
    <name type="common">Bark spider</name>
    <name type="synonym">Caerostris bankana</name>
    <dbReference type="NCBI Taxonomy" id="172846"/>
    <lineage>
        <taxon>Eukaryota</taxon>
        <taxon>Metazoa</taxon>
        <taxon>Ecdysozoa</taxon>
        <taxon>Arthropoda</taxon>
        <taxon>Chelicerata</taxon>
        <taxon>Arachnida</taxon>
        <taxon>Araneae</taxon>
        <taxon>Araneomorphae</taxon>
        <taxon>Entelegynae</taxon>
        <taxon>Araneoidea</taxon>
        <taxon>Araneidae</taxon>
        <taxon>Caerostris</taxon>
    </lineage>
</organism>
<evidence type="ECO:0000313" key="1">
    <source>
        <dbReference type="EMBL" id="GIX73818.1"/>
    </source>
</evidence>
<name>A0AAV4MPU6_CAEEX</name>
<gene>
    <name evidence="1" type="ORF">CEXT_288371</name>
</gene>
<dbReference type="Proteomes" id="UP001054945">
    <property type="component" value="Unassembled WGS sequence"/>
</dbReference>
<dbReference type="EMBL" id="BPLR01002445">
    <property type="protein sequence ID" value="GIX73818.1"/>
    <property type="molecule type" value="Genomic_DNA"/>
</dbReference>
<protein>
    <submittedName>
        <fullName evidence="1">Uncharacterized protein</fullName>
    </submittedName>
</protein>
<sequence length="85" mass="9610">MSIPCRRCHPFSHLQGQGIDNSSELHPASNVLCSRIDTERIGILLTKTFHFGVPVDVPHPSSTLINLRNNKEKLPIKWRVDEPTL</sequence>
<reference evidence="1 2" key="1">
    <citation type="submission" date="2021-06" db="EMBL/GenBank/DDBJ databases">
        <title>Caerostris extrusa draft genome.</title>
        <authorList>
            <person name="Kono N."/>
            <person name="Arakawa K."/>
        </authorList>
    </citation>
    <scope>NUCLEOTIDE SEQUENCE [LARGE SCALE GENOMIC DNA]</scope>
</reference>
<evidence type="ECO:0000313" key="2">
    <source>
        <dbReference type="Proteomes" id="UP001054945"/>
    </source>
</evidence>
<comment type="caution">
    <text evidence="1">The sequence shown here is derived from an EMBL/GenBank/DDBJ whole genome shotgun (WGS) entry which is preliminary data.</text>
</comment>
<proteinExistence type="predicted"/>
<accession>A0AAV4MPU6</accession>
<dbReference type="AlphaFoldDB" id="A0AAV4MPU6"/>
<keyword evidence="2" id="KW-1185">Reference proteome</keyword>